<dbReference type="SMART" id="SM01260">
    <property type="entry name" value="LANC_like"/>
    <property type="match status" value="1"/>
</dbReference>
<feature type="region of interest" description="Disordered" evidence="1">
    <location>
        <begin position="133"/>
        <end position="158"/>
    </location>
</feature>
<organism evidence="2 3">
    <name type="scientific">Streptomyces goshikiensis</name>
    <dbReference type="NCBI Taxonomy" id="1942"/>
    <lineage>
        <taxon>Bacteria</taxon>
        <taxon>Bacillati</taxon>
        <taxon>Actinomycetota</taxon>
        <taxon>Actinomycetes</taxon>
        <taxon>Kitasatosporales</taxon>
        <taxon>Streptomycetaceae</taxon>
        <taxon>Streptomyces</taxon>
    </lineage>
</organism>
<proteinExistence type="predicted"/>
<dbReference type="PRINTS" id="PR01950">
    <property type="entry name" value="LANCSUPER"/>
</dbReference>
<dbReference type="InterPro" id="IPR033889">
    <property type="entry name" value="LanC"/>
</dbReference>
<evidence type="ECO:0000313" key="2">
    <source>
        <dbReference type="EMBL" id="WUO48069.1"/>
    </source>
</evidence>
<name>A0ABZ1RNP4_9ACTN</name>
<gene>
    <name evidence="2" type="ORF">OHU17_20730</name>
</gene>
<evidence type="ECO:0000313" key="3">
    <source>
        <dbReference type="Proteomes" id="UP001432075"/>
    </source>
</evidence>
<dbReference type="Gene3D" id="1.50.10.20">
    <property type="match status" value="1"/>
</dbReference>
<feature type="compositionally biased region" description="Basic and acidic residues" evidence="1">
    <location>
        <begin position="138"/>
        <end position="150"/>
    </location>
</feature>
<dbReference type="EMBL" id="CP108057">
    <property type="protein sequence ID" value="WUO48069.1"/>
    <property type="molecule type" value="Genomic_DNA"/>
</dbReference>
<dbReference type="InterPro" id="IPR007822">
    <property type="entry name" value="LANC-like"/>
</dbReference>
<evidence type="ECO:0000256" key="1">
    <source>
        <dbReference type="SAM" id="MobiDB-lite"/>
    </source>
</evidence>
<accession>A0ABZ1RNP4</accession>
<dbReference type="RefSeq" id="WP_328776369.1">
    <property type="nucleotide sequence ID" value="NZ_CP108057.1"/>
</dbReference>
<dbReference type="CDD" id="cd04793">
    <property type="entry name" value="LanC"/>
    <property type="match status" value="1"/>
</dbReference>
<protein>
    <submittedName>
        <fullName evidence="2">Lanthionine synthetase C family protein</fullName>
    </submittedName>
</protein>
<dbReference type="SUPFAM" id="SSF158745">
    <property type="entry name" value="LanC-like"/>
    <property type="match status" value="1"/>
</dbReference>
<dbReference type="PRINTS" id="PR01955">
    <property type="entry name" value="LANCFRANKIA"/>
</dbReference>
<sequence>MSAREHEALRARAAAAVTVVARRLADPAAADHPTPEVSPFRAASLSDGAPGIALLHAELGAAPGGDPAHRDAALRWVRRAAALTALAGKTPAPGPQGLYGPLAALSFALHRTADGPAAHSAARSHLREQVAELASTRAAREERRLTEHPDPSPGSGSGFTTFTAYDVISGQSGLGAHLLELGRPAEAALVRVLRALVGLSRPVRTHDRGLPGWWVALDGASYQPVAPARGHANLGMAHGMPGPLALLAIAWREGVRVPGQRAAVTDLAQWLLARRCADAAGPWWPGQLSLGPAQPEPGRPSWCYGTPGIARALQLAGLALEVPQWHEAGVEALRAALARADLDGPARAGGTAEAGLCHGLAGLLQITWRTARDSGDPELAERVPQLAARLLELLHEEAPFGFAATPGERPPEEHPGGFLTGAAGAALALHTFARDAEPATRWDRALLLA</sequence>
<dbReference type="Pfam" id="PF05147">
    <property type="entry name" value="LANC_like"/>
    <property type="match status" value="1"/>
</dbReference>
<keyword evidence="3" id="KW-1185">Reference proteome</keyword>
<reference evidence="2" key="1">
    <citation type="submission" date="2022-10" db="EMBL/GenBank/DDBJ databases">
        <title>The complete genomes of actinobacterial strains from the NBC collection.</title>
        <authorList>
            <person name="Joergensen T.S."/>
            <person name="Alvarez Arevalo M."/>
            <person name="Sterndorff E.B."/>
            <person name="Faurdal D."/>
            <person name="Vuksanovic O."/>
            <person name="Mourched A.-S."/>
            <person name="Charusanti P."/>
            <person name="Shaw S."/>
            <person name="Blin K."/>
            <person name="Weber T."/>
        </authorList>
    </citation>
    <scope>NUCLEOTIDE SEQUENCE</scope>
    <source>
        <strain evidence="2">NBC_00283</strain>
    </source>
</reference>
<dbReference type="Proteomes" id="UP001432075">
    <property type="component" value="Chromosome"/>
</dbReference>